<organism evidence="1 4">
    <name type="scientific">Pseudomonas brenneri</name>
    <dbReference type="NCBI Taxonomy" id="129817"/>
    <lineage>
        <taxon>Bacteria</taxon>
        <taxon>Pseudomonadati</taxon>
        <taxon>Pseudomonadota</taxon>
        <taxon>Gammaproteobacteria</taxon>
        <taxon>Pseudomonadales</taxon>
        <taxon>Pseudomonadaceae</taxon>
        <taxon>Pseudomonas</taxon>
    </lineage>
</organism>
<dbReference type="EMBL" id="LT629800">
    <property type="protein sequence ID" value="SDU95250.1"/>
    <property type="molecule type" value="Genomic_DNA"/>
</dbReference>
<proteinExistence type="predicted"/>
<dbReference type="Proteomes" id="UP000199620">
    <property type="component" value="Chromosome I"/>
</dbReference>
<protein>
    <submittedName>
        <fullName evidence="1">Phenol degradation protein</fullName>
    </submittedName>
    <submittedName>
        <fullName evidence="2">Uncharacterized conserved protein</fullName>
    </submittedName>
</protein>
<gene>
    <name evidence="1" type="ORF">F1720_02565</name>
    <name evidence="2" type="ORF">SAMN04490181_2063</name>
</gene>
<dbReference type="RefSeq" id="WP_090291266.1">
    <property type="nucleotide sequence ID" value="NZ_BMNU01000001.1"/>
</dbReference>
<dbReference type="AlphaFoldDB" id="A0A5B2V5X6"/>
<dbReference type="OrthoDB" id="8639774at2"/>
<dbReference type="InterPro" id="IPR025737">
    <property type="entry name" value="FApF"/>
</dbReference>
<evidence type="ECO:0000313" key="4">
    <source>
        <dbReference type="Proteomes" id="UP000325296"/>
    </source>
</evidence>
<evidence type="ECO:0000313" key="3">
    <source>
        <dbReference type="Proteomes" id="UP000199620"/>
    </source>
</evidence>
<reference evidence="2 3" key="1">
    <citation type="submission" date="2016-10" db="EMBL/GenBank/DDBJ databases">
        <authorList>
            <person name="Varghese N."/>
            <person name="Submissions S."/>
        </authorList>
    </citation>
    <scope>NUCLEOTIDE SEQUENCE [LARGE SCALE GENOMIC DNA]</scope>
    <source>
        <strain evidence="2 3">BS2771</strain>
    </source>
</reference>
<name>A0A5B2V5X6_9PSED</name>
<dbReference type="Proteomes" id="UP000325296">
    <property type="component" value="Unassembled WGS sequence"/>
</dbReference>
<accession>A0A5B2V5X6</accession>
<evidence type="ECO:0000313" key="2">
    <source>
        <dbReference type="EMBL" id="SDU95250.1"/>
    </source>
</evidence>
<dbReference type="Pfam" id="PF13557">
    <property type="entry name" value="Phenol_MetA_deg"/>
    <property type="match status" value="1"/>
</dbReference>
<keyword evidence="3" id="KW-1185">Reference proteome</keyword>
<reference evidence="1 4" key="2">
    <citation type="submission" date="2019-09" db="EMBL/GenBank/DDBJ databases">
        <title>Draft genome sequence of Pseudomonas brenneri CCUG 51514(T).</title>
        <authorList>
            <person name="Tunovic T."/>
            <person name="Pineiro-Iglesias B."/>
            <person name="Unosson C."/>
            <person name="Inganas E."/>
            <person name="Ohlen M."/>
            <person name="Cardew S."/>
            <person name="Jensie-Markopoulos S."/>
            <person name="Salva-Serra F."/>
            <person name="Jaen-Luchoro D."/>
            <person name="Svensson-Stadler L."/>
            <person name="Chun J."/>
            <person name="Moore E."/>
        </authorList>
    </citation>
    <scope>NUCLEOTIDE SEQUENCE [LARGE SCALE GENOMIC DNA]</scope>
    <source>
        <strain evidence="1 4">CCUG 51514</strain>
    </source>
</reference>
<sequence length="307" mass="34159">MSQTQWIRVLGISSALACATSEADSVSLPPLALGNASFMDGVAGPGALFELPVQYYRSNSAYDSHGHARPGRQQVHSTTVLPHLAYFSNKTLLGANYGAEVLLPLVNLDIDIDQGPKGRRTRQGDMIVSPFLLQWAPVSFFGRPYWQRLNFVFSLPTGSYNKDSSLNTGSNVWVFNPHYVFTWELTDRLEVSGRFNYAWTSRNNDPASVLHANSIQPGEAFHSNLSVSYALAEKWRVGVAGYQLNQISDDRIDGHRQRDSREQVTGIGPGVMYQQGKQTFFANLYFESGAENRAQGTQLTLRYLHGF</sequence>
<evidence type="ECO:0000313" key="1">
    <source>
        <dbReference type="EMBL" id="KAA2233920.1"/>
    </source>
</evidence>
<dbReference type="EMBL" id="VUOL01000001">
    <property type="protein sequence ID" value="KAA2233920.1"/>
    <property type="molecule type" value="Genomic_DNA"/>
</dbReference>